<accession>V9DZ77</accession>
<sequence length="128" mass="14480">MAEDEQICYHEGGDLYAQVIGDGMAVIPEVLPTTEEVKIEDIHLVPDASLPVEVEKLRQEIWNSRHLPIRKALSPAARGVRCDIDVELQRAEIISFLTSLWTFSIVIIVKKNGVDIRLCILITDWFIV</sequence>
<dbReference type="OrthoDB" id="120907at2759"/>
<reference evidence="1 2" key="1">
    <citation type="submission" date="2013-11" db="EMBL/GenBank/DDBJ databases">
        <title>The Genome Sequence of Phytophthora parasitica P1569.</title>
        <authorList>
            <consortium name="The Broad Institute Genomics Platform"/>
            <person name="Russ C."/>
            <person name="Tyler B."/>
            <person name="Panabieres F."/>
            <person name="Shan W."/>
            <person name="Tripathy S."/>
            <person name="Grunwald N."/>
            <person name="Machado M."/>
            <person name="Johnson C.S."/>
            <person name="Arredondo F."/>
            <person name="Hong C."/>
            <person name="Coffey M."/>
            <person name="Young S.K."/>
            <person name="Zeng Q."/>
            <person name="Gargeya S."/>
            <person name="Fitzgerald M."/>
            <person name="Abouelleil A."/>
            <person name="Alvarado L."/>
            <person name="Chapman S.B."/>
            <person name="Gainer-Dewar J."/>
            <person name="Goldberg J."/>
            <person name="Griggs A."/>
            <person name="Gujja S."/>
            <person name="Hansen M."/>
            <person name="Howarth C."/>
            <person name="Imamovic A."/>
            <person name="Ireland A."/>
            <person name="Larimer J."/>
            <person name="McCowan C."/>
            <person name="Murphy C."/>
            <person name="Pearson M."/>
            <person name="Poon T.W."/>
            <person name="Priest M."/>
            <person name="Roberts A."/>
            <person name="Saif S."/>
            <person name="Shea T."/>
            <person name="Sykes S."/>
            <person name="Wortman J."/>
            <person name="Nusbaum C."/>
            <person name="Birren B."/>
        </authorList>
    </citation>
    <scope>NUCLEOTIDE SEQUENCE [LARGE SCALE GENOMIC DNA]</scope>
    <source>
        <strain evidence="1 2">P1569</strain>
    </source>
</reference>
<evidence type="ECO:0000313" key="2">
    <source>
        <dbReference type="Proteomes" id="UP000018721"/>
    </source>
</evidence>
<organism evidence="1 2">
    <name type="scientific">Phytophthora nicotianae P1569</name>
    <dbReference type="NCBI Taxonomy" id="1317065"/>
    <lineage>
        <taxon>Eukaryota</taxon>
        <taxon>Sar</taxon>
        <taxon>Stramenopiles</taxon>
        <taxon>Oomycota</taxon>
        <taxon>Peronosporomycetes</taxon>
        <taxon>Peronosporales</taxon>
        <taxon>Peronosporaceae</taxon>
        <taxon>Phytophthora</taxon>
    </lineage>
</organism>
<dbReference type="AlphaFoldDB" id="V9DZ77"/>
<dbReference type="EMBL" id="ANIZ01003685">
    <property type="protein sequence ID" value="ETI32139.1"/>
    <property type="molecule type" value="Genomic_DNA"/>
</dbReference>
<protein>
    <recommendedName>
        <fullName evidence="3">Reverse transcriptase</fullName>
    </recommendedName>
</protein>
<evidence type="ECO:0000313" key="1">
    <source>
        <dbReference type="EMBL" id="ETI32139.1"/>
    </source>
</evidence>
<comment type="caution">
    <text evidence="1">The sequence shown here is derived from an EMBL/GenBank/DDBJ whole genome shotgun (WGS) entry which is preliminary data.</text>
</comment>
<gene>
    <name evidence="1" type="ORF">F443_20975</name>
</gene>
<proteinExistence type="predicted"/>
<dbReference type="HOGENOM" id="CLU_1963929_0_0_1"/>
<keyword evidence="2" id="KW-1185">Reference proteome</keyword>
<name>V9DZ77_PHYNI</name>
<evidence type="ECO:0008006" key="3">
    <source>
        <dbReference type="Google" id="ProtNLM"/>
    </source>
</evidence>
<dbReference type="Proteomes" id="UP000018721">
    <property type="component" value="Unassembled WGS sequence"/>
</dbReference>